<organism evidence="1 2">
    <name type="scientific">Rhodoferax lithotrophicus</name>
    <dbReference type="NCBI Taxonomy" id="2798804"/>
    <lineage>
        <taxon>Bacteria</taxon>
        <taxon>Pseudomonadati</taxon>
        <taxon>Pseudomonadota</taxon>
        <taxon>Betaproteobacteria</taxon>
        <taxon>Burkholderiales</taxon>
        <taxon>Comamonadaceae</taxon>
        <taxon>Rhodoferax</taxon>
    </lineage>
</organism>
<keyword evidence="2" id="KW-1185">Reference proteome</keyword>
<proteinExistence type="predicted"/>
<protein>
    <submittedName>
        <fullName evidence="1">Uncharacterized protein</fullName>
    </submittedName>
</protein>
<sequence length="39" mass="4311">MRDRLNNAQTARIRSACALQVCAFCRALVSPLSAYVHGF</sequence>
<accession>A0ABM7MIA9</accession>
<name>A0ABM7MIA9_9BURK</name>
<dbReference type="EMBL" id="AP024238">
    <property type="protein sequence ID" value="BCO25920.1"/>
    <property type="molecule type" value="Genomic_DNA"/>
</dbReference>
<evidence type="ECO:0000313" key="1">
    <source>
        <dbReference type="EMBL" id="BCO25920.1"/>
    </source>
</evidence>
<reference evidence="1 2" key="1">
    <citation type="journal article" date="2021" name="Microbiol. Spectr.">
        <title>A Single Bacterium Capable of Oxidation and Reduction of Iron at Circumneutral pH.</title>
        <authorList>
            <person name="Kato S."/>
            <person name="Ohkuma M."/>
        </authorList>
    </citation>
    <scope>NUCLEOTIDE SEQUENCE [LARGE SCALE GENOMIC DNA]</scope>
    <source>
        <strain evidence="1 2">MIZ03</strain>
    </source>
</reference>
<dbReference type="Proteomes" id="UP000824366">
    <property type="component" value="Chromosome"/>
</dbReference>
<gene>
    <name evidence="1" type="ORF">MIZ03_0799</name>
</gene>
<evidence type="ECO:0000313" key="2">
    <source>
        <dbReference type="Proteomes" id="UP000824366"/>
    </source>
</evidence>